<dbReference type="AlphaFoldDB" id="A0A1W2ENF2"/>
<dbReference type="EMBL" id="FWXR01000029">
    <property type="protein sequence ID" value="SMD11243.1"/>
    <property type="molecule type" value="Genomic_DNA"/>
</dbReference>
<dbReference type="SUPFAM" id="SSF88723">
    <property type="entry name" value="PIN domain-like"/>
    <property type="match status" value="1"/>
</dbReference>
<accession>A0A1W2ENF2</accession>
<reference evidence="2 3" key="1">
    <citation type="submission" date="2017-04" db="EMBL/GenBank/DDBJ databases">
        <authorList>
            <person name="Afonso C.L."/>
            <person name="Miller P.J."/>
            <person name="Scott M.A."/>
            <person name="Spackman E."/>
            <person name="Goraichik I."/>
            <person name="Dimitrov K.M."/>
            <person name="Suarez D.L."/>
            <person name="Swayne D.E."/>
        </authorList>
    </citation>
    <scope>NUCLEOTIDE SEQUENCE [LARGE SCALE GENOMIC DNA]</scope>
    <source>
        <strain evidence="2 3">CGMCC 1.10972</strain>
    </source>
</reference>
<feature type="domain" description="PIN" evidence="1">
    <location>
        <begin position="4"/>
        <end position="117"/>
    </location>
</feature>
<dbReference type="OrthoDB" id="286092at2"/>
<gene>
    <name evidence="2" type="ORF">SAMN06297251_12923</name>
</gene>
<dbReference type="Gene3D" id="3.40.50.1010">
    <property type="entry name" value="5'-nuclease"/>
    <property type="match status" value="1"/>
</dbReference>
<sequence>MGCVLDASAILCLLFSETGAKTVEARLGEAMVSAVNYTEVLSKLIDRGLDPDEAIRDFAELDMTIVPVSQDDAEEAARLRMMTQHMGLSLGDRYCLALAKLRGVPAMTTDQAWKRIDTSAGIEIEFAR</sequence>
<proteinExistence type="predicted"/>
<dbReference type="InterPro" id="IPR029060">
    <property type="entry name" value="PIN-like_dom_sf"/>
</dbReference>
<dbReference type="Proteomes" id="UP000192656">
    <property type="component" value="Unassembled WGS sequence"/>
</dbReference>
<name>A0A1W2ENF2_9HYPH</name>
<dbReference type="RefSeq" id="WP_084412598.1">
    <property type="nucleotide sequence ID" value="NZ_FWXR01000029.1"/>
</dbReference>
<organism evidence="2 3">
    <name type="scientific">Fulvimarina manganoxydans</name>
    <dbReference type="NCBI Taxonomy" id="937218"/>
    <lineage>
        <taxon>Bacteria</taxon>
        <taxon>Pseudomonadati</taxon>
        <taxon>Pseudomonadota</taxon>
        <taxon>Alphaproteobacteria</taxon>
        <taxon>Hyphomicrobiales</taxon>
        <taxon>Aurantimonadaceae</taxon>
        <taxon>Fulvimarina</taxon>
    </lineage>
</organism>
<keyword evidence="3" id="KW-1185">Reference proteome</keyword>
<evidence type="ECO:0000259" key="1">
    <source>
        <dbReference type="Pfam" id="PF01850"/>
    </source>
</evidence>
<dbReference type="InterPro" id="IPR002716">
    <property type="entry name" value="PIN_dom"/>
</dbReference>
<evidence type="ECO:0000313" key="3">
    <source>
        <dbReference type="Proteomes" id="UP000192656"/>
    </source>
</evidence>
<dbReference type="STRING" id="937218.SAMN06297251_12923"/>
<protein>
    <submittedName>
        <fullName evidence="2">PIN domain nuclease, a component of toxin-antitoxin system (PIN domain)</fullName>
    </submittedName>
</protein>
<evidence type="ECO:0000313" key="2">
    <source>
        <dbReference type="EMBL" id="SMD11243.1"/>
    </source>
</evidence>
<dbReference type="Pfam" id="PF01850">
    <property type="entry name" value="PIN"/>
    <property type="match status" value="1"/>
</dbReference>
<dbReference type="CDD" id="cd18682">
    <property type="entry name" value="PIN_VapC-like"/>
    <property type="match status" value="1"/>
</dbReference>